<keyword evidence="2" id="KW-1185">Reference proteome</keyword>
<accession>A0A401RWF5</accession>
<proteinExistence type="predicted"/>
<comment type="caution">
    <text evidence="1">The sequence shown here is derived from an EMBL/GenBank/DDBJ whole genome shotgun (WGS) entry which is preliminary data.</text>
</comment>
<reference evidence="1 2" key="1">
    <citation type="journal article" date="2018" name="Nat. Ecol. Evol.">
        <title>Shark genomes provide insights into elasmobranch evolution and the origin of vertebrates.</title>
        <authorList>
            <person name="Hara Y"/>
            <person name="Yamaguchi K"/>
            <person name="Onimaru K"/>
            <person name="Kadota M"/>
            <person name="Koyanagi M"/>
            <person name="Keeley SD"/>
            <person name="Tatsumi K"/>
            <person name="Tanaka K"/>
            <person name="Motone F"/>
            <person name="Kageyama Y"/>
            <person name="Nozu R"/>
            <person name="Adachi N"/>
            <person name="Nishimura O"/>
            <person name="Nakagawa R"/>
            <person name="Tanegashima C"/>
            <person name="Kiyatake I"/>
            <person name="Matsumoto R"/>
            <person name="Murakumo K"/>
            <person name="Nishida K"/>
            <person name="Terakita A"/>
            <person name="Kuratani S"/>
            <person name="Sato K"/>
            <person name="Hyodo S Kuraku.S."/>
        </authorList>
    </citation>
    <scope>NUCLEOTIDE SEQUENCE [LARGE SCALE GENOMIC DNA]</scope>
</reference>
<dbReference type="EMBL" id="BEZZ01000011">
    <property type="protein sequence ID" value="GCC22463.1"/>
    <property type="molecule type" value="Genomic_DNA"/>
</dbReference>
<evidence type="ECO:0000313" key="1">
    <source>
        <dbReference type="EMBL" id="GCC22463.1"/>
    </source>
</evidence>
<dbReference type="AlphaFoldDB" id="A0A401RWF5"/>
<gene>
    <name evidence="1" type="ORF">chiPu_0000851</name>
</gene>
<protein>
    <submittedName>
        <fullName evidence="1">Uncharacterized protein</fullName>
    </submittedName>
</protein>
<name>A0A401RWF5_CHIPU</name>
<organism evidence="1 2">
    <name type="scientific">Chiloscyllium punctatum</name>
    <name type="common">Brownbanded bambooshark</name>
    <name type="synonym">Hemiscyllium punctatum</name>
    <dbReference type="NCBI Taxonomy" id="137246"/>
    <lineage>
        <taxon>Eukaryota</taxon>
        <taxon>Metazoa</taxon>
        <taxon>Chordata</taxon>
        <taxon>Craniata</taxon>
        <taxon>Vertebrata</taxon>
        <taxon>Chondrichthyes</taxon>
        <taxon>Elasmobranchii</taxon>
        <taxon>Galeomorphii</taxon>
        <taxon>Galeoidea</taxon>
        <taxon>Orectolobiformes</taxon>
        <taxon>Hemiscylliidae</taxon>
        <taxon>Chiloscyllium</taxon>
    </lineage>
</organism>
<sequence>MLYVRSSAINPRVYGHHQDHSNSKMTAIQTQGRKISFTLERLMHRIYQLGMSIADKGTTSSSSLMAHELSSLHNVQHHS</sequence>
<dbReference type="Proteomes" id="UP000287033">
    <property type="component" value="Unassembled WGS sequence"/>
</dbReference>
<evidence type="ECO:0000313" key="2">
    <source>
        <dbReference type="Proteomes" id="UP000287033"/>
    </source>
</evidence>